<keyword evidence="6" id="KW-0133">Cell shape</keyword>
<dbReference type="SUPFAM" id="SSF55205">
    <property type="entry name" value="EPT/RTPC-like"/>
    <property type="match status" value="1"/>
</dbReference>
<evidence type="ECO:0000256" key="2">
    <source>
        <dbReference type="ARBA" id="ARBA00004752"/>
    </source>
</evidence>
<keyword evidence="18" id="KW-1185">Reference proteome</keyword>
<keyword evidence="9" id="KW-0961">Cell wall biogenesis/degradation</keyword>
<evidence type="ECO:0000256" key="14">
    <source>
        <dbReference type="ARBA" id="ARBA00042842"/>
    </source>
</evidence>
<evidence type="ECO:0000256" key="4">
    <source>
        <dbReference type="ARBA" id="ARBA00022618"/>
    </source>
</evidence>
<comment type="subcellular location">
    <subcellularLocation>
        <location evidence="1">Cytoplasm</location>
    </subcellularLocation>
</comment>
<evidence type="ECO:0000256" key="10">
    <source>
        <dbReference type="ARBA" id="ARBA00038367"/>
    </source>
</evidence>
<dbReference type="EMBL" id="WJBD01000013">
    <property type="protein sequence ID" value="MBC3888869.1"/>
    <property type="molecule type" value="Genomic_DNA"/>
</dbReference>
<gene>
    <name evidence="17" type="ORF">GH810_11145</name>
</gene>
<dbReference type="OrthoDB" id="9803760at2"/>
<dbReference type="GO" id="GO:0008360">
    <property type="term" value="P:regulation of cell shape"/>
    <property type="evidence" value="ECO:0007669"/>
    <property type="project" value="UniProtKB-KW"/>
</dbReference>
<protein>
    <recommendedName>
        <fullName evidence="12">UDP-N-acetylglucosamine 1-carboxyvinyltransferase</fullName>
        <ecNumber evidence="11">2.5.1.7</ecNumber>
    </recommendedName>
    <alternativeName>
        <fullName evidence="13">Enoylpyruvate transferase</fullName>
    </alternativeName>
    <alternativeName>
        <fullName evidence="14">UDP-N-acetylglucosamine enolpyruvyl transferase</fullName>
    </alternativeName>
</protein>
<evidence type="ECO:0000256" key="15">
    <source>
        <dbReference type="ARBA" id="ARBA00047527"/>
    </source>
</evidence>
<dbReference type="CDD" id="cd01555">
    <property type="entry name" value="UdpNAET"/>
    <property type="match status" value="1"/>
</dbReference>
<comment type="catalytic activity">
    <reaction evidence="15">
        <text>phosphoenolpyruvate + UDP-N-acetyl-alpha-D-glucosamine = UDP-N-acetyl-3-O-(1-carboxyvinyl)-alpha-D-glucosamine + phosphate</text>
        <dbReference type="Rhea" id="RHEA:18681"/>
        <dbReference type="ChEBI" id="CHEBI:43474"/>
        <dbReference type="ChEBI" id="CHEBI:57705"/>
        <dbReference type="ChEBI" id="CHEBI:58702"/>
        <dbReference type="ChEBI" id="CHEBI:68483"/>
        <dbReference type="EC" id="2.5.1.7"/>
    </reaction>
</comment>
<keyword evidence="4" id="KW-0132">Cell division</keyword>
<keyword evidence="5 17" id="KW-0808">Transferase</keyword>
<dbReference type="RefSeq" id="WP_148567139.1">
    <property type="nucleotide sequence ID" value="NZ_RXYA01000008.1"/>
</dbReference>
<comment type="caution">
    <text evidence="17">The sequence shown here is derived from an EMBL/GenBank/DDBJ whole genome shotgun (WGS) entry which is preliminary data.</text>
</comment>
<keyword evidence="7" id="KW-0573">Peptidoglycan synthesis</keyword>
<comment type="pathway">
    <text evidence="2">Cell wall biogenesis; peptidoglycan biosynthesis.</text>
</comment>
<keyword evidence="3" id="KW-0963">Cytoplasm</keyword>
<evidence type="ECO:0000256" key="12">
    <source>
        <dbReference type="ARBA" id="ARBA00039754"/>
    </source>
</evidence>
<evidence type="ECO:0000256" key="11">
    <source>
        <dbReference type="ARBA" id="ARBA00039108"/>
    </source>
</evidence>
<dbReference type="NCBIfam" id="NF006873">
    <property type="entry name" value="PRK09369.1"/>
    <property type="match status" value="1"/>
</dbReference>
<dbReference type="GO" id="GO:0009252">
    <property type="term" value="P:peptidoglycan biosynthetic process"/>
    <property type="evidence" value="ECO:0007669"/>
    <property type="project" value="UniProtKB-KW"/>
</dbReference>
<proteinExistence type="inferred from homology"/>
<evidence type="ECO:0000256" key="13">
    <source>
        <dbReference type="ARBA" id="ARBA00042443"/>
    </source>
</evidence>
<evidence type="ECO:0000256" key="9">
    <source>
        <dbReference type="ARBA" id="ARBA00023316"/>
    </source>
</evidence>
<dbReference type="Gene3D" id="3.65.10.10">
    <property type="entry name" value="Enolpyruvate transferase domain"/>
    <property type="match status" value="2"/>
</dbReference>
<dbReference type="GO" id="GO:0051301">
    <property type="term" value="P:cell division"/>
    <property type="evidence" value="ECO:0007669"/>
    <property type="project" value="UniProtKB-KW"/>
</dbReference>
<evidence type="ECO:0000256" key="3">
    <source>
        <dbReference type="ARBA" id="ARBA00022490"/>
    </source>
</evidence>
<evidence type="ECO:0000256" key="6">
    <source>
        <dbReference type="ARBA" id="ARBA00022960"/>
    </source>
</evidence>
<organism evidence="17 18">
    <name type="scientific">Acetobacterium paludosum</name>
    <dbReference type="NCBI Taxonomy" id="52693"/>
    <lineage>
        <taxon>Bacteria</taxon>
        <taxon>Bacillati</taxon>
        <taxon>Bacillota</taxon>
        <taxon>Clostridia</taxon>
        <taxon>Eubacteriales</taxon>
        <taxon>Eubacteriaceae</taxon>
        <taxon>Acetobacterium</taxon>
    </lineage>
</organism>
<feature type="domain" description="Enolpyruvate transferase" evidence="16">
    <location>
        <begin position="13"/>
        <end position="406"/>
    </location>
</feature>
<dbReference type="InterPro" id="IPR036968">
    <property type="entry name" value="Enolpyruvate_Tfrase_sf"/>
</dbReference>
<dbReference type="GO" id="GO:0005737">
    <property type="term" value="C:cytoplasm"/>
    <property type="evidence" value="ECO:0007669"/>
    <property type="project" value="UniProtKB-SubCell"/>
</dbReference>
<dbReference type="InterPro" id="IPR001986">
    <property type="entry name" value="Enolpyruvate_Tfrase_dom"/>
</dbReference>
<dbReference type="GO" id="GO:0008760">
    <property type="term" value="F:UDP-N-acetylglucosamine 1-carboxyvinyltransferase activity"/>
    <property type="evidence" value="ECO:0007669"/>
    <property type="project" value="UniProtKB-EC"/>
</dbReference>
<dbReference type="GO" id="GO:0071555">
    <property type="term" value="P:cell wall organization"/>
    <property type="evidence" value="ECO:0007669"/>
    <property type="project" value="UniProtKB-KW"/>
</dbReference>
<sequence length="418" mass="45329">MAVNEKKLRVRKSVLTGKIHLSGAKNSALRLQAASILTDEELILSNFPNGLSDAIIHNDMLKILGKKVKIDKDILRISGKITTNELIWEGRSIRNTLLIWGAILAKSGYSKVPLPGGCKIGERKYDLHQMVLEKLGAKVWEENGYLVASSAGKLKGAEIHLPIRSTGATENAIISSSLAEGETTIWNPHIRPEILDLIGLLNKMGAKIAVRGNESIVVNGVNYLHGATHSVIPDNMEALTFLVAAAITGGEIEIDGFPMEHLEIPMIFLKSSGMNIFTGTKSIISKENVCYPLEISTGPYPGINSDMQPLLAVYASCAKGMSKIVDLRFPDRFGYAEQLKKMGVDAEVVNNLLVIKGGNQLVGTEVYADDLRAGAALLLAGLVAEGETIIVNAKQIERGYENFIEKFQSIGADVSWIE</sequence>
<reference evidence="17" key="2">
    <citation type="submission" date="2020-10" db="EMBL/GenBank/DDBJ databases">
        <title>Comparative genomics of the Acetobacterium genus.</title>
        <authorList>
            <person name="Marshall C."/>
            <person name="May H."/>
            <person name="Norman S."/>
        </authorList>
    </citation>
    <scope>NUCLEOTIDE SEQUENCE</scope>
    <source>
        <strain evidence="17">DER-2019</strain>
    </source>
</reference>
<dbReference type="InterPro" id="IPR050068">
    <property type="entry name" value="MurA_subfamily"/>
</dbReference>
<name>A0A923HUL1_9FIRM</name>
<dbReference type="Pfam" id="PF00275">
    <property type="entry name" value="EPSP_synthase"/>
    <property type="match status" value="1"/>
</dbReference>
<evidence type="ECO:0000256" key="8">
    <source>
        <dbReference type="ARBA" id="ARBA00023306"/>
    </source>
</evidence>
<dbReference type="AlphaFoldDB" id="A0A923HUL1"/>
<evidence type="ECO:0000256" key="7">
    <source>
        <dbReference type="ARBA" id="ARBA00022984"/>
    </source>
</evidence>
<keyword evidence="8" id="KW-0131">Cell cycle</keyword>
<dbReference type="Proteomes" id="UP000616595">
    <property type="component" value="Unassembled WGS sequence"/>
</dbReference>
<evidence type="ECO:0000313" key="17">
    <source>
        <dbReference type="EMBL" id="MBC3888869.1"/>
    </source>
</evidence>
<dbReference type="PANTHER" id="PTHR43783:SF1">
    <property type="entry name" value="UDP-N-ACETYLGLUCOSAMINE 1-CARBOXYVINYLTRANSFERASE"/>
    <property type="match status" value="1"/>
</dbReference>
<evidence type="ECO:0000313" key="18">
    <source>
        <dbReference type="Proteomes" id="UP000616595"/>
    </source>
</evidence>
<dbReference type="InterPro" id="IPR013792">
    <property type="entry name" value="RNA3'P_cycl/enolpyr_Trfase_a/b"/>
</dbReference>
<reference evidence="17" key="1">
    <citation type="submission" date="2019-10" db="EMBL/GenBank/DDBJ databases">
        <authorList>
            <person name="Ross D.E."/>
            <person name="Gulliver D."/>
        </authorList>
    </citation>
    <scope>NUCLEOTIDE SEQUENCE</scope>
    <source>
        <strain evidence="17">DER-2019</strain>
    </source>
</reference>
<dbReference type="GO" id="GO:0019277">
    <property type="term" value="P:UDP-N-acetylgalactosamine biosynthetic process"/>
    <property type="evidence" value="ECO:0007669"/>
    <property type="project" value="InterPro"/>
</dbReference>
<accession>A0A923HUL1</accession>
<dbReference type="InterPro" id="IPR005750">
    <property type="entry name" value="UDP_GlcNAc_COvinyl_MurA"/>
</dbReference>
<dbReference type="EC" id="2.5.1.7" evidence="11"/>
<comment type="similarity">
    <text evidence="10">Belongs to the EPSP synthase family. MurA subfamily.</text>
</comment>
<evidence type="ECO:0000259" key="16">
    <source>
        <dbReference type="Pfam" id="PF00275"/>
    </source>
</evidence>
<evidence type="ECO:0000256" key="1">
    <source>
        <dbReference type="ARBA" id="ARBA00004496"/>
    </source>
</evidence>
<dbReference type="PANTHER" id="PTHR43783">
    <property type="entry name" value="UDP-N-ACETYLGLUCOSAMINE 1-CARBOXYVINYLTRANSFERASE"/>
    <property type="match status" value="1"/>
</dbReference>
<evidence type="ECO:0000256" key="5">
    <source>
        <dbReference type="ARBA" id="ARBA00022679"/>
    </source>
</evidence>